<evidence type="ECO:0000313" key="2">
    <source>
        <dbReference type="Proteomes" id="UP001208570"/>
    </source>
</evidence>
<gene>
    <name evidence="1" type="ORF">LSH36_1594g00001</name>
</gene>
<sequence>MLARKSLYPFWKLEIIWGELRSFIPLNLFAPVMSVSTWSR</sequence>
<dbReference type="AlphaFoldDB" id="A0AAD9IT78"/>
<accession>A0AAD9IT78</accession>
<proteinExistence type="predicted"/>
<name>A0AAD9IT78_9ANNE</name>
<comment type="caution">
    <text evidence="1">The sequence shown here is derived from an EMBL/GenBank/DDBJ whole genome shotgun (WGS) entry which is preliminary data.</text>
</comment>
<keyword evidence="2" id="KW-1185">Reference proteome</keyword>
<evidence type="ECO:0000313" key="1">
    <source>
        <dbReference type="EMBL" id="KAK2139830.1"/>
    </source>
</evidence>
<protein>
    <submittedName>
        <fullName evidence="1">Uncharacterized protein</fullName>
    </submittedName>
</protein>
<dbReference type="EMBL" id="JAODUP010001593">
    <property type="protein sequence ID" value="KAK2139830.1"/>
    <property type="molecule type" value="Genomic_DNA"/>
</dbReference>
<reference evidence="1" key="1">
    <citation type="journal article" date="2023" name="Mol. Biol. Evol.">
        <title>Third-Generation Sequencing Reveals the Adaptive Role of the Epigenome in Three Deep-Sea Polychaetes.</title>
        <authorList>
            <person name="Perez M."/>
            <person name="Aroh O."/>
            <person name="Sun Y."/>
            <person name="Lan Y."/>
            <person name="Juniper S.K."/>
            <person name="Young C.R."/>
            <person name="Angers B."/>
            <person name="Qian P.Y."/>
        </authorList>
    </citation>
    <scope>NUCLEOTIDE SEQUENCE</scope>
    <source>
        <strain evidence="1">P08H-3</strain>
    </source>
</reference>
<dbReference type="Proteomes" id="UP001208570">
    <property type="component" value="Unassembled WGS sequence"/>
</dbReference>
<organism evidence="1 2">
    <name type="scientific">Paralvinella palmiformis</name>
    <dbReference type="NCBI Taxonomy" id="53620"/>
    <lineage>
        <taxon>Eukaryota</taxon>
        <taxon>Metazoa</taxon>
        <taxon>Spiralia</taxon>
        <taxon>Lophotrochozoa</taxon>
        <taxon>Annelida</taxon>
        <taxon>Polychaeta</taxon>
        <taxon>Sedentaria</taxon>
        <taxon>Canalipalpata</taxon>
        <taxon>Terebellida</taxon>
        <taxon>Terebelliformia</taxon>
        <taxon>Alvinellidae</taxon>
        <taxon>Paralvinella</taxon>
    </lineage>
</organism>